<dbReference type="HOGENOM" id="CLU_547332_0_0_4"/>
<dbReference type="RefSeq" id="WP_011464997.1">
    <property type="nucleotide sequence ID" value="NC_007908.1"/>
</dbReference>
<proteinExistence type="predicted"/>
<dbReference type="eggNOG" id="COG2931">
    <property type="taxonomic scope" value="Bacteria"/>
</dbReference>
<accession>Q21UX2</accession>
<dbReference type="eggNOG" id="COG5153">
    <property type="taxonomic scope" value="Bacteria"/>
</dbReference>
<dbReference type="AlphaFoldDB" id="Q21UX2"/>
<dbReference type="KEGG" id="rfr:Rfer_2717"/>
<dbReference type="Gene3D" id="2.150.10.10">
    <property type="entry name" value="Serralysin-like metalloprotease, C-terminal"/>
    <property type="match status" value="1"/>
</dbReference>
<dbReference type="InterPro" id="IPR029058">
    <property type="entry name" value="AB_hydrolase_fold"/>
</dbReference>
<evidence type="ECO:0000313" key="2">
    <source>
        <dbReference type="Proteomes" id="UP000008332"/>
    </source>
</evidence>
<dbReference type="SUPFAM" id="SSF51120">
    <property type="entry name" value="beta-Roll"/>
    <property type="match status" value="1"/>
</dbReference>
<sequence>MTIQSDMALMAAGSYWDVRNGAIDPQNNQDTDNDAPTPTGWKVLTQYDMSDFGPNASTGLSARVYQNTATGEVVISYGGTEFNTSSYGLAADFLNGNMPLAIGDASAQALEAAKLYQRVKADATLSDNITFTGHSLGGGLASVMAVWFDRPAYVFAAAPFQKSADSTQATTLADIFSLNRALPNVRFQLGSTADPALLNYNPTTDFAAREANVKAYAIKGELLEANFGMFSWIEGSTNPLFTNSAITLSAGDKHSIDLHVAALLSDTFQTEAGKLPTALERLMDRTLYGGDVLGNKQVIITKLIRNEVGVRSDDGTQVLLAANGMLTHFASDLNKLGTNIAGLNKAAQDALIAQGIEWYYWQGTDYAGQEFFTQSGALLQYTSAIGDGLQGAQNKAAAYAKLWLDPMAAAHGAYGVGTTYEQWNVNTGTSAVTATARDADKSQIFVGQGGAETFTGGDLGDVIIAGDWADTLSGGASNDTIYASNGNATNDSDWRVAA</sequence>
<dbReference type="SUPFAM" id="SSF53474">
    <property type="entry name" value="alpha/beta-Hydrolases"/>
    <property type="match status" value="1"/>
</dbReference>
<keyword evidence="2" id="KW-1185">Reference proteome</keyword>
<organism evidence="1 2">
    <name type="scientific">Albidiferax ferrireducens (strain ATCC BAA-621 / DSM 15236 / T118)</name>
    <name type="common">Rhodoferax ferrireducens</name>
    <dbReference type="NCBI Taxonomy" id="338969"/>
    <lineage>
        <taxon>Bacteria</taxon>
        <taxon>Pseudomonadati</taxon>
        <taxon>Pseudomonadota</taxon>
        <taxon>Betaproteobacteria</taxon>
        <taxon>Burkholderiales</taxon>
        <taxon>Comamonadaceae</taxon>
        <taxon>Rhodoferax</taxon>
    </lineage>
</organism>
<dbReference type="STRING" id="338969.Rfer_2717"/>
<dbReference type="Gene3D" id="3.40.50.1820">
    <property type="entry name" value="alpha/beta hydrolase"/>
    <property type="match status" value="1"/>
</dbReference>
<dbReference type="Pfam" id="PF26363">
    <property type="entry name" value="Phospholipase-like"/>
    <property type="match status" value="1"/>
</dbReference>
<name>Q21UX2_ALBFT</name>
<reference evidence="2" key="1">
    <citation type="submission" date="2006-02" db="EMBL/GenBank/DDBJ databases">
        <title>Complete sequence of chromosome of Rhodoferax ferrireducens DSM 15236.</title>
        <authorList>
            <person name="Copeland A."/>
            <person name="Lucas S."/>
            <person name="Lapidus A."/>
            <person name="Barry K."/>
            <person name="Detter J.C."/>
            <person name="Glavina del Rio T."/>
            <person name="Hammon N."/>
            <person name="Israni S."/>
            <person name="Pitluck S."/>
            <person name="Brettin T."/>
            <person name="Bruce D."/>
            <person name="Han C."/>
            <person name="Tapia R."/>
            <person name="Gilna P."/>
            <person name="Kiss H."/>
            <person name="Schmutz J."/>
            <person name="Larimer F."/>
            <person name="Land M."/>
            <person name="Kyrpides N."/>
            <person name="Ivanova N."/>
            <person name="Richardson P."/>
        </authorList>
    </citation>
    <scope>NUCLEOTIDE SEQUENCE [LARGE SCALE GENOMIC DNA]</scope>
    <source>
        <strain evidence="2">ATCC BAA-621 / DSM 15236 / T118</strain>
    </source>
</reference>
<dbReference type="ESTHER" id="rhofd-q21ux2">
    <property type="family name" value="Lipase_3"/>
</dbReference>
<protein>
    <submittedName>
        <fullName evidence="1">Uncharacterized protein</fullName>
    </submittedName>
</protein>
<dbReference type="Proteomes" id="UP000008332">
    <property type="component" value="Chromosome"/>
</dbReference>
<dbReference type="InterPro" id="IPR011049">
    <property type="entry name" value="Serralysin-like_metalloprot_C"/>
</dbReference>
<evidence type="ECO:0000313" key="1">
    <source>
        <dbReference type="EMBL" id="ABD70431.1"/>
    </source>
</evidence>
<dbReference type="EMBL" id="CP000267">
    <property type="protein sequence ID" value="ABD70431.1"/>
    <property type="molecule type" value="Genomic_DNA"/>
</dbReference>
<gene>
    <name evidence="1" type="ordered locus">Rfer_2717</name>
</gene>
<dbReference type="GO" id="GO:0006629">
    <property type="term" value="P:lipid metabolic process"/>
    <property type="evidence" value="ECO:0007669"/>
    <property type="project" value="InterPro"/>
</dbReference>